<evidence type="ECO:0000313" key="1">
    <source>
        <dbReference type="EMBL" id="MBM7278451.1"/>
    </source>
</evidence>
<dbReference type="RefSeq" id="WP_005198714.1">
    <property type="nucleotide sequence ID" value="NZ_CP136136.1"/>
</dbReference>
<protein>
    <recommendedName>
        <fullName evidence="3">Tetratricopeptide repeat protein</fullName>
    </recommendedName>
</protein>
<sequence>MTSATDPMMEAITEAVGDERARTHHAALDVAAFYPSLHLNLADGFRRLGSFDAARRHVEAAREHMSALPAGAYGDLIRAATEQVAAAVEDRDTAERASAPGAAR</sequence>
<gene>
    <name evidence="1" type="ORF">JTZ10_11840</name>
    <name evidence="2" type="ORF">QBL07_00930</name>
</gene>
<evidence type="ECO:0008006" key="3">
    <source>
        <dbReference type="Google" id="ProtNLM"/>
    </source>
</evidence>
<dbReference type="AlphaFoldDB" id="A0AAW6R521"/>
<evidence type="ECO:0000313" key="2">
    <source>
        <dbReference type="EMBL" id="MDG6779390.1"/>
    </source>
</evidence>
<proteinExistence type="predicted"/>
<organism evidence="2">
    <name type="scientific">Gordonia rubripertincta</name>
    <name type="common">Rhodococcus corallinus</name>
    <dbReference type="NCBI Taxonomy" id="36822"/>
    <lineage>
        <taxon>Bacteria</taxon>
        <taxon>Bacillati</taxon>
        <taxon>Actinomycetota</taxon>
        <taxon>Actinomycetes</taxon>
        <taxon>Mycobacteriales</taxon>
        <taxon>Gordoniaceae</taxon>
        <taxon>Gordonia</taxon>
    </lineage>
</organism>
<accession>A0AAW6R521</accession>
<name>A0AAW6R521_GORRU</name>
<dbReference type="EMBL" id="JAFFGU010000004">
    <property type="protein sequence ID" value="MBM7278451.1"/>
    <property type="molecule type" value="Genomic_DNA"/>
</dbReference>
<comment type="caution">
    <text evidence="2">The sequence shown here is derived from an EMBL/GenBank/DDBJ whole genome shotgun (WGS) entry which is preliminary data.</text>
</comment>
<dbReference type="EMBL" id="JARUXG010000001">
    <property type="protein sequence ID" value="MDG6779390.1"/>
    <property type="molecule type" value="Genomic_DNA"/>
</dbReference>
<reference evidence="1" key="1">
    <citation type="submission" date="2021-02" db="EMBL/GenBank/DDBJ databases">
        <title>Taxonomy, biology and ecology of Rhodococcus bacteria occurring in California pistachio and other woody hosts as revealed by genome sequence analyses.</title>
        <authorList>
            <person name="Riely B."/>
            <person name="Gai Y."/>
        </authorList>
    </citation>
    <scope>NUCLEOTIDE SEQUENCE</scope>
    <source>
        <strain evidence="1">BP-295</strain>
    </source>
</reference>
<dbReference type="Proteomes" id="UP001195196">
    <property type="component" value="Unassembled WGS sequence"/>
</dbReference>
<reference evidence="2" key="2">
    <citation type="submission" date="2023-04" db="EMBL/GenBank/DDBJ databases">
        <title>Characterization and analysis of the complete genome of Gordonia rubripertincta 112, the degrader of aromatic and aliphatic compounds.</title>
        <authorList>
            <person name="Frantsuzova E."/>
            <person name="Bogun A."/>
            <person name="Delegan Y."/>
        </authorList>
    </citation>
    <scope>NUCLEOTIDE SEQUENCE</scope>
    <source>
        <strain evidence="2">112</strain>
    </source>
</reference>